<feature type="domain" description="Amylopullulanase X25" evidence="6">
    <location>
        <begin position="39"/>
        <end position="131"/>
    </location>
</feature>
<organism evidence="7 8">
    <name type="scientific">Rugosimonospora acidiphila</name>
    <dbReference type="NCBI Taxonomy" id="556531"/>
    <lineage>
        <taxon>Bacteria</taxon>
        <taxon>Bacillati</taxon>
        <taxon>Actinomycetota</taxon>
        <taxon>Actinomycetes</taxon>
        <taxon>Micromonosporales</taxon>
        <taxon>Micromonosporaceae</taxon>
        <taxon>Rugosimonospora</taxon>
    </lineage>
</organism>
<feature type="chain" id="PRO_5047086129" evidence="2">
    <location>
        <begin position="31"/>
        <end position="1118"/>
    </location>
</feature>
<dbReference type="Gene3D" id="2.60.40.1180">
    <property type="entry name" value="Golgi alpha-mannosidase II"/>
    <property type="match status" value="1"/>
</dbReference>
<feature type="signal peptide" evidence="2">
    <location>
        <begin position="1"/>
        <end position="30"/>
    </location>
</feature>
<dbReference type="Pfam" id="PF02922">
    <property type="entry name" value="CBM_48"/>
    <property type="match status" value="1"/>
</dbReference>
<dbReference type="Pfam" id="PF11852">
    <property type="entry name" value="Pullul_strch_C"/>
    <property type="match status" value="1"/>
</dbReference>
<dbReference type="CDD" id="cd11341">
    <property type="entry name" value="AmyAc_Pullulanase_LD-like"/>
    <property type="match status" value="1"/>
</dbReference>
<dbReference type="CDD" id="cd12962">
    <property type="entry name" value="X25_BaPul_like"/>
    <property type="match status" value="2"/>
</dbReference>
<dbReference type="Gene3D" id="3.20.20.80">
    <property type="entry name" value="Glycosidases"/>
    <property type="match status" value="1"/>
</dbReference>
<keyword evidence="2" id="KW-0732">Signal</keyword>
<dbReference type="InterPro" id="IPR054409">
    <property type="entry name" value="X25_BaPul-like"/>
</dbReference>
<feature type="domain" description="Pullulanase N2" evidence="5">
    <location>
        <begin position="247"/>
        <end position="361"/>
    </location>
</feature>
<dbReference type="CDD" id="cd02860">
    <property type="entry name" value="E_set_Pullulanase"/>
    <property type="match status" value="1"/>
</dbReference>
<gene>
    <name evidence="7" type="primary">pulA</name>
    <name evidence="7" type="ORF">GCM10023322_30840</name>
</gene>
<dbReference type="RefSeq" id="WP_345630135.1">
    <property type="nucleotide sequence ID" value="NZ_BAABJQ010000007.1"/>
</dbReference>
<evidence type="ECO:0000259" key="4">
    <source>
        <dbReference type="Pfam" id="PF11852"/>
    </source>
</evidence>
<feature type="domain" description="Amylopullulanase X25" evidence="6">
    <location>
        <begin position="140"/>
        <end position="232"/>
    </location>
</feature>
<dbReference type="Pfam" id="PF17967">
    <property type="entry name" value="Pullulanase_N2"/>
    <property type="match status" value="1"/>
</dbReference>
<dbReference type="InterPro" id="IPR040671">
    <property type="entry name" value="Pullulanase_N2"/>
</dbReference>
<dbReference type="PANTHER" id="PTHR43002">
    <property type="entry name" value="GLYCOGEN DEBRANCHING ENZYME"/>
    <property type="match status" value="1"/>
</dbReference>
<protein>
    <submittedName>
        <fullName evidence="7">Pullulanase-type alpha-1,6-glucosidase</fullName>
    </submittedName>
</protein>
<evidence type="ECO:0000259" key="5">
    <source>
        <dbReference type="Pfam" id="PF17967"/>
    </source>
</evidence>
<dbReference type="InterPro" id="IPR014756">
    <property type="entry name" value="Ig_E-set"/>
</dbReference>
<reference evidence="8" key="1">
    <citation type="journal article" date="2019" name="Int. J. Syst. Evol. Microbiol.">
        <title>The Global Catalogue of Microorganisms (GCM) 10K type strain sequencing project: providing services to taxonomists for standard genome sequencing and annotation.</title>
        <authorList>
            <consortium name="The Broad Institute Genomics Platform"/>
            <consortium name="The Broad Institute Genome Sequencing Center for Infectious Disease"/>
            <person name="Wu L."/>
            <person name="Ma J."/>
        </authorList>
    </citation>
    <scope>NUCLEOTIDE SEQUENCE [LARGE SCALE GENOMIC DNA]</scope>
    <source>
        <strain evidence="8">JCM 18304</strain>
    </source>
</reference>
<evidence type="ECO:0000313" key="8">
    <source>
        <dbReference type="Proteomes" id="UP001501570"/>
    </source>
</evidence>
<comment type="similarity">
    <text evidence="1">Belongs to the glycosyl hydrolase 13 family.</text>
</comment>
<comment type="caution">
    <text evidence="7">The sequence shown here is derived from an EMBL/GenBank/DDBJ whole genome shotgun (WGS) entry which is preliminary data.</text>
</comment>
<feature type="domain" description="Alpha-1,6-glucosidases pullulanase-type C-terminal" evidence="4">
    <location>
        <begin position="957"/>
        <end position="1117"/>
    </location>
</feature>
<dbReference type="InterPro" id="IPR011839">
    <property type="entry name" value="Pullul_strch"/>
</dbReference>
<evidence type="ECO:0000256" key="2">
    <source>
        <dbReference type="SAM" id="SignalP"/>
    </source>
</evidence>
<evidence type="ECO:0000259" key="6">
    <source>
        <dbReference type="Pfam" id="PF22058"/>
    </source>
</evidence>
<dbReference type="Gene3D" id="2.60.40.1130">
    <property type="entry name" value="Rab geranylgeranyltransferase alpha-subunit, insert domain"/>
    <property type="match status" value="1"/>
</dbReference>
<evidence type="ECO:0000256" key="1">
    <source>
        <dbReference type="ARBA" id="ARBA00008061"/>
    </source>
</evidence>
<sequence>MSSRLRRVGWLAVGALLLLVPLGFTGTATAATGDQPDAVAVAGDFDSELGCAGDWAPDCDQAQLGPRAVDGVWELTVDLPAGSYSYKAALNKSWDVNYGLHAVAGGDNIPLTVPAGGASVTFRYDAATHWITDSVAAPIATAVGDFQDELGCPADWSPDCLRSWLEDPDGDGVYTFTTTALPAGDYQVKATLGMSWDVNYGAGGTAGGANIPFTVATNGASTTFSFDAASHTLTVRAGQAPPNLRTEQAQWLAPDLIAWSLGSDPVAHTYQLAAAPNGGLTAGATGITGGTVIPLRYDPAGMPPALRTKYPYLAGLGVLRIPAHWAAKAADLLRGQVAVAALDGNGNLTGATGVQIPGVLDALYAGKAAHADLGPVFHGGRPALSLWAPTAQAVSLELYASSTSNTPKLVPMRRDSATGVWSVTGDKTWNREFYRYRVTVFAPTELKVVTNSVTDPYSLAVSTDSTRSQLVNLDDADLAPRDWSKARPLPALPASQQEIQELHIGDFSDEDATVPAAQRGTYLAFTDAGSAGMAHLRALAAAGATTVHLLPAFDFAGVPEDRADQAQPPCDLASLPADSDQQQACVAQSQATDGYNWGYNPLHYTVPEGSYATRPDGAARTTQFRQMVQAIHDAGLRVVLDVVYNHTAASGEDPDSVLDQIVPGYYQRLSTNGAVTTDSCCADTAPEHAMMNKLIVDSVTTWAKQYHVDGFRFDLMGLDPKQTMLDVKASLAQLTPQRDDVDGKDMFLYGEGWDFGTVTGDSRFVQATQANMAGTGIATFNDRLRDAVRGGSPFDTDPGVQGFASGLFTNPNGDSMNGGADQQKADLLHEMDLVQLGLTGNLKDYRFRDSTGTLVTGADLDYNGAPAGYTDAPGEAITYVDAHDNLSLYDTLTYKLPAATSMADRGRSQALALATTALSEAPGFVQAGSDLLRSKSMDGNSYDSGSWFNAIHWNCATGNGFGRGLPLASSNSSQWPYAAPLLANPDLVPGCSTITSTADQYQQFLRIKRSSPLFSLRTEQEVQQRVTFPLSGTDGEVPGVITEHLDGHGLNTYRSVTVIYNATPTAQHQTLSALAGAHQLLDPIQRDGTDQTVKRSSYAAATGTFTVPPYTVAVFVQQ</sequence>
<dbReference type="SUPFAM" id="SSF81296">
    <property type="entry name" value="E set domains"/>
    <property type="match status" value="2"/>
</dbReference>
<dbReference type="SUPFAM" id="SSF51011">
    <property type="entry name" value="Glycosyl hydrolase domain"/>
    <property type="match status" value="1"/>
</dbReference>
<dbReference type="Gene3D" id="2.60.40.10">
    <property type="entry name" value="Immunoglobulins"/>
    <property type="match status" value="3"/>
</dbReference>
<keyword evidence="8" id="KW-1185">Reference proteome</keyword>
<dbReference type="Proteomes" id="UP001501570">
    <property type="component" value="Unassembled WGS sequence"/>
</dbReference>
<proteinExistence type="inferred from homology"/>
<dbReference type="NCBIfam" id="TIGR02103">
    <property type="entry name" value="pullul_strch"/>
    <property type="match status" value="1"/>
</dbReference>
<dbReference type="InterPro" id="IPR024561">
    <property type="entry name" value="Pullul_strch_C"/>
</dbReference>
<dbReference type="InterPro" id="IPR013780">
    <property type="entry name" value="Glyco_hydro_b"/>
</dbReference>
<evidence type="ECO:0000259" key="3">
    <source>
        <dbReference type="Pfam" id="PF02922"/>
    </source>
</evidence>
<accession>A0ABP9RRM7</accession>
<dbReference type="InterPro" id="IPR013783">
    <property type="entry name" value="Ig-like_fold"/>
</dbReference>
<feature type="domain" description="Glycoside hydrolase family 13 N-terminal" evidence="3">
    <location>
        <begin position="374"/>
        <end position="458"/>
    </location>
</feature>
<dbReference type="Pfam" id="PF22058">
    <property type="entry name" value="X25_BaPul_like"/>
    <property type="match status" value="2"/>
</dbReference>
<dbReference type="InterPro" id="IPR004193">
    <property type="entry name" value="Glyco_hydro_13_N"/>
</dbReference>
<dbReference type="EMBL" id="BAABJQ010000007">
    <property type="protein sequence ID" value="GAA5185848.1"/>
    <property type="molecule type" value="Genomic_DNA"/>
</dbReference>
<dbReference type="InterPro" id="IPR017853">
    <property type="entry name" value="GH"/>
</dbReference>
<evidence type="ECO:0000313" key="7">
    <source>
        <dbReference type="EMBL" id="GAA5185848.1"/>
    </source>
</evidence>
<dbReference type="SUPFAM" id="SSF51445">
    <property type="entry name" value="(Trans)glycosidases"/>
    <property type="match status" value="1"/>
</dbReference>
<name>A0ABP9RRM7_9ACTN</name>